<keyword evidence="2" id="KW-1133">Transmembrane helix</keyword>
<gene>
    <name evidence="3" type="ORF">NECHADRAFT_75166</name>
</gene>
<dbReference type="KEGG" id="nhe:NECHADRAFT_75166"/>
<feature type="transmembrane region" description="Helical" evidence="2">
    <location>
        <begin position="7"/>
        <end position="28"/>
    </location>
</feature>
<feature type="compositionally biased region" description="Basic and acidic residues" evidence="1">
    <location>
        <begin position="205"/>
        <end position="215"/>
    </location>
</feature>
<feature type="transmembrane region" description="Helical" evidence="2">
    <location>
        <begin position="74"/>
        <end position="95"/>
    </location>
</feature>
<dbReference type="VEuPathDB" id="FungiDB:NECHADRAFT_75166"/>
<feature type="transmembrane region" description="Helical" evidence="2">
    <location>
        <begin position="34"/>
        <end position="53"/>
    </location>
</feature>
<dbReference type="GeneID" id="9674752"/>
<reference evidence="3 4" key="1">
    <citation type="journal article" date="2009" name="PLoS Genet.">
        <title>The genome of Nectria haematococca: contribution of supernumerary chromosomes to gene expansion.</title>
        <authorList>
            <person name="Coleman J.J."/>
            <person name="Rounsley S.D."/>
            <person name="Rodriguez-Carres M."/>
            <person name="Kuo A."/>
            <person name="Wasmann C.C."/>
            <person name="Grimwood J."/>
            <person name="Schmutz J."/>
            <person name="Taga M."/>
            <person name="White G.J."/>
            <person name="Zhou S."/>
            <person name="Schwartz D.C."/>
            <person name="Freitag M."/>
            <person name="Ma L.J."/>
            <person name="Danchin E.G."/>
            <person name="Henrissat B."/>
            <person name="Coutinho P.M."/>
            <person name="Nelson D.R."/>
            <person name="Straney D."/>
            <person name="Napoli C.A."/>
            <person name="Barker B.M."/>
            <person name="Gribskov M."/>
            <person name="Rep M."/>
            <person name="Kroken S."/>
            <person name="Molnar I."/>
            <person name="Rensing C."/>
            <person name="Kennell J.C."/>
            <person name="Zamora J."/>
            <person name="Farman M.L."/>
            <person name="Selker E.U."/>
            <person name="Salamov A."/>
            <person name="Shapiro H."/>
            <person name="Pangilinan J."/>
            <person name="Lindquist E."/>
            <person name="Lamers C."/>
            <person name="Grigoriev I.V."/>
            <person name="Geiser D.M."/>
            <person name="Covert S.F."/>
            <person name="Temporini E."/>
            <person name="Vanetten H.D."/>
        </authorList>
    </citation>
    <scope>NUCLEOTIDE SEQUENCE [LARGE SCALE GENOMIC DNA]</scope>
    <source>
        <strain evidence="4">ATCC MYA-4622 / CBS 123669 / FGSC 9596 / NRRL 45880 / 77-13-4</strain>
    </source>
</reference>
<dbReference type="OMA" id="RDMAWPF"/>
<evidence type="ECO:0000313" key="4">
    <source>
        <dbReference type="Proteomes" id="UP000005206"/>
    </source>
</evidence>
<dbReference type="AlphaFoldDB" id="C7YI20"/>
<organism evidence="3 4">
    <name type="scientific">Fusarium vanettenii (strain ATCC MYA-4622 / CBS 123669 / FGSC 9596 / NRRL 45880 / 77-13-4)</name>
    <name type="common">Fusarium solani subsp. pisi</name>
    <dbReference type="NCBI Taxonomy" id="660122"/>
    <lineage>
        <taxon>Eukaryota</taxon>
        <taxon>Fungi</taxon>
        <taxon>Dikarya</taxon>
        <taxon>Ascomycota</taxon>
        <taxon>Pezizomycotina</taxon>
        <taxon>Sordariomycetes</taxon>
        <taxon>Hypocreomycetidae</taxon>
        <taxon>Hypocreales</taxon>
        <taxon>Nectriaceae</taxon>
        <taxon>Fusarium</taxon>
        <taxon>Fusarium solani species complex</taxon>
        <taxon>Fusarium vanettenii</taxon>
    </lineage>
</organism>
<dbReference type="EMBL" id="GG698896">
    <property type="protein sequence ID" value="EEU48016.1"/>
    <property type="molecule type" value="Genomic_DNA"/>
</dbReference>
<evidence type="ECO:0000256" key="2">
    <source>
        <dbReference type="SAM" id="Phobius"/>
    </source>
</evidence>
<sequence>MIKINPVIVHILLSLVLLGIAIGVHIHASSLSLPISPAVSVLTILLPVSGFLINMFYSRHGPILSSSSNRVPKLAPLIVQVLQGLATTILATILFETILPSSTLDCMLETQWLHMFRSHDAHGIQSIQDAYDCCGLNTVKDRAYPFPPGDADRCVKRYERDVACKGPWRGALQKTSGMDLIVVLAAGLIQDGMGSWNSWPKYHRGQTEDHHETRRSLLPGPERSIVEEEETPSERPNKGKGAQGYGSLTENGSGSRVVPSGLPEHNNWSD</sequence>
<accession>C7YI20</accession>
<dbReference type="Proteomes" id="UP000005206">
    <property type="component" value="Chromosome 1"/>
</dbReference>
<feature type="region of interest" description="Disordered" evidence="1">
    <location>
        <begin position="203"/>
        <end position="270"/>
    </location>
</feature>
<keyword evidence="2" id="KW-0472">Membrane</keyword>
<evidence type="ECO:0000313" key="3">
    <source>
        <dbReference type="EMBL" id="EEU48016.1"/>
    </source>
</evidence>
<dbReference type="HOGENOM" id="CLU_055673_0_0_1"/>
<dbReference type="eggNOG" id="ENOG502SP07">
    <property type="taxonomic scope" value="Eukaryota"/>
</dbReference>
<dbReference type="RefSeq" id="XP_003053729.1">
    <property type="nucleotide sequence ID" value="XM_003053683.1"/>
</dbReference>
<dbReference type="InParanoid" id="C7YI20"/>
<dbReference type="OrthoDB" id="71600at2759"/>
<name>C7YI20_FUSV7</name>
<keyword evidence="4" id="KW-1185">Reference proteome</keyword>
<evidence type="ECO:0008006" key="5">
    <source>
        <dbReference type="Google" id="ProtNLM"/>
    </source>
</evidence>
<evidence type="ECO:0000256" key="1">
    <source>
        <dbReference type="SAM" id="MobiDB-lite"/>
    </source>
</evidence>
<proteinExistence type="predicted"/>
<keyword evidence="2" id="KW-0812">Transmembrane</keyword>
<protein>
    <recommendedName>
        <fullName evidence="5">Tetraspanin Tsp3</fullName>
    </recommendedName>
</protein>